<dbReference type="EMBL" id="JAQFWP010000010">
    <property type="protein sequence ID" value="MDA2804403.1"/>
    <property type="molecule type" value="Genomic_DNA"/>
</dbReference>
<dbReference type="Pfam" id="PF12399">
    <property type="entry name" value="BCA_ABC_TP_C"/>
    <property type="match status" value="1"/>
</dbReference>
<feature type="region of interest" description="Disordered" evidence="4">
    <location>
        <begin position="248"/>
        <end position="272"/>
    </location>
</feature>
<dbReference type="InterPro" id="IPR051120">
    <property type="entry name" value="ABC_AA/LPS_Transport"/>
</dbReference>
<dbReference type="Proteomes" id="UP001165685">
    <property type="component" value="Unassembled WGS sequence"/>
</dbReference>
<dbReference type="SUPFAM" id="SSF52540">
    <property type="entry name" value="P-loop containing nucleoside triphosphate hydrolases"/>
    <property type="match status" value="1"/>
</dbReference>
<evidence type="ECO:0000313" key="6">
    <source>
        <dbReference type="EMBL" id="MDA2804403.1"/>
    </source>
</evidence>
<sequence length="272" mass="29073">MDGHVLSVEQLTVAFGGLTALDRVTFDVPHRSVVGLIGPNGAGKTTVFNAVSGVVRPREGTLRRHGRPLRRHRPHHLPRLGISRMLQGLGLFPGMTVLENVMVGADPLATGGLPGMLTGLGRAPRDERRVRERAEAALHEFGVADTAHALPGTLPYGVQKRVALARACVCSPELLLLDEPASGLAADEVSELAERVRGMRAHGSVLLVEHHMDLVMRVCDRVVVLDFGRVIADGTPDEVRADPAVERAYLGPPEGDGDLLAPDGPEEARDGR</sequence>
<proteinExistence type="predicted"/>
<dbReference type="InterPro" id="IPR032823">
    <property type="entry name" value="BCA_ABC_TP_C"/>
</dbReference>
<name>A0ABT4TI72_9ACTN</name>
<protein>
    <submittedName>
        <fullName evidence="6">ABC transporter ATP-binding protein</fullName>
    </submittedName>
</protein>
<dbReference type="InterPro" id="IPR027417">
    <property type="entry name" value="P-loop_NTPase"/>
</dbReference>
<dbReference type="GO" id="GO:0005524">
    <property type="term" value="F:ATP binding"/>
    <property type="evidence" value="ECO:0007669"/>
    <property type="project" value="UniProtKB-KW"/>
</dbReference>
<feature type="domain" description="ABC transporter" evidence="5">
    <location>
        <begin position="6"/>
        <end position="252"/>
    </location>
</feature>
<dbReference type="Pfam" id="PF00005">
    <property type="entry name" value="ABC_tran"/>
    <property type="match status" value="1"/>
</dbReference>
<dbReference type="CDD" id="cd03219">
    <property type="entry name" value="ABC_Mj1267_LivG_branched"/>
    <property type="match status" value="1"/>
</dbReference>
<dbReference type="InterPro" id="IPR003439">
    <property type="entry name" value="ABC_transporter-like_ATP-bd"/>
</dbReference>
<organism evidence="6 7">
    <name type="scientific">Nocardiopsis suaedae</name>
    <dbReference type="NCBI Taxonomy" id="3018444"/>
    <lineage>
        <taxon>Bacteria</taxon>
        <taxon>Bacillati</taxon>
        <taxon>Actinomycetota</taxon>
        <taxon>Actinomycetes</taxon>
        <taxon>Streptosporangiales</taxon>
        <taxon>Nocardiopsidaceae</taxon>
        <taxon>Nocardiopsis</taxon>
    </lineage>
</organism>
<evidence type="ECO:0000256" key="4">
    <source>
        <dbReference type="SAM" id="MobiDB-lite"/>
    </source>
</evidence>
<evidence type="ECO:0000256" key="3">
    <source>
        <dbReference type="ARBA" id="ARBA00022840"/>
    </source>
</evidence>
<dbReference type="SMART" id="SM00382">
    <property type="entry name" value="AAA"/>
    <property type="match status" value="1"/>
</dbReference>
<dbReference type="PROSITE" id="PS50893">
    <property type="entry name" value="ABC_TRANSPORTER_2"/>
    <property type="match status" value="1"/>
</dbReference>
<comment type="caution">
    <text evidence="6">The sequence shown here is derived from an EMBL/GenBank/DDBJ whole genome shotgun (WGS) entry which is preliminary data.</text>
</comment>
<gene>
    <name evidence="6" type="ORF">O4U47_07745</name>
</gene>
<evidence type="ECO:0000313" key="7">
    <source>
        <dbReference type="Proteomes" id="UP001165685"/>
    </source>
</evidence>
<dbReference type="InterPro" id="IPR003593">
    <property type="entry name" value="AAA+_ATPase"/>
</dbReference>
<keyword evidence="2" id="KW-0547">Nucleotide-binding</keyword>
<keyword evidence="3 6" id="KW-0067">ATP-binding</keyword>
<dbReference type="PANTHER" id="PTHR45772">
    <property type="entry name" value="CONSERVED COMPONENT OF ABC TRANSPORTER FOR NATURAL AMINO ACIDS-RELATED"/>
    <property type="match status" value="1"/>
</dbReference>
<keyword evidence="7" id="KW-1185">Reference proteome</keyword>
<dbReference type="Gene3D" id="3.40.50.300">
    <property type="entry name" value="P-loop containing nucleotide triphosphate hydrolases"/>
    <property type="match status" value="1"/>
</dbReference>
<evidence type="ECO:0000256" key="2">
    <source>
        <dbReference type="ARBA" id="ARBA00022741"/>
    </source>
</evidence>
<dbReference type="PANTHER" id="PTHR45772:SF4">
    <property type="entry name" value="ABC TRANSPORTER ATP-BINDING PROTEIN"/>
    <property type="match status" value="1"/>
</dbReference>
<reference evidence="6" key="1">
    <citation type="submission" date="2023-01" db="EMBL/GenBank/DDBJ databases">
        <title>Draft genome sequence of Nocardiopsis sp. LSu2-4 isolated from halophytes.</title>
        <authorList>
            <person name="Duangmal K."/>
            <person name="Chantavorakit T."/>
        </authorList>
    </citation>
    <scope>NUCLEOTIDE SEQUENCE</scope>
    <source>
        <strain evidence="6">LSu2-4</strain>
    </source>
</reference>
<keyword evidence="1" id="KW-0813">Transport</keyword>
<evidence type="ECO:0000256" key="1">
    <source>
        <dbReference type="ARBA" id="ARBA00022448"/>
    </source>
</evidence>
<evidence type="ECO:0000259" key="5">
    <source>
        <dbReference type="PROSITE" id="PS50893"/>
    </source>
</evidence>
<accession>A0ABT4TI72</accession>
<dbReference type="RefSeq" id="WP_270676938.1">
    <property type="nucleotide sequence ID" value="NZ_JAQFWP010000010.1"/>
</dbReference>